<dbReference type="PANTHER" id="PTHR11904">
    <property type="entry name" value="METHYLTHIOADENOSINE/PURINE NUCLEOSIDE PHOSPHORYLASE"/>
    <property type="match status" value="1"/>
</dbReference>
<dbReference type="CDD" id="cd09009">
    <property type="entry name" value="PNP-EcPNPII_like"/>
    <property type="match status" value="1"/>
</dbReference>
<organism evidence="11 12">
    <name type="scientific">Tianweitania aestuarii</name>
    <dbReference type="NCBI Taxonomy" id="2814886"/>
    <lineage>
        <taxon>Bacteria</taxon>
        <taxon>Pseudomonadati</taxon>
        <taxon>Pseudomonadota</taxon>
        <taxon>Alphaproteobacteria</taxon>
        <taxon>Hyphomicrobiales</taxon>
        <taxon>Phyllobacteriaceae</taxon>
        <taxon>Tianweitania</taxon>
    </lineage>
</organism>
<sequence length="271" mass="28172">MTHAAEHLRQQLNGLAPTVAVVLGSGLGGLIDEVENAIRIPYADLDGFPPSGVSGHAGAVVAGTFAGQPVLFLAGRAHYYEQGDAAAMRPALETLAALGVTHLFLTNAAGSLHPDMPPGSVMMISDHINFSGLNPLIGEPTDRRFVGLTAAYNREMCDRLRSAADAVQVELHHGIYMWFSGPSFETPAEIRMARTLGADAIGMSTVPEVILARFLGLEVAACSVITNLAAGLSQAELSHGETKDVAPLGGAKLASILRHLFATGGFSAPAA</sequence>
<dbReference type="EMBL" id="JAFMNX010000001">
    <property type="protein sequence ID" value="MBS9719110.1"/>
    <property type="molecule type" value="Genomic_DNA"/>
</dbReference>
<dbReference type="InterPro" id="IPR011268">
    <property type="entry name" value="Purine_phosphorylase"/>
</dbReference>
<comment type="similarity">
    <text evidence="2 9">Belongs to the PNP/MTAP phosphorylase family.</text>
</comment>
<dbReference type="EC" id="2.4.2.1" evidence="4 9"/>
<dbReference type="NCBIfam" id="TIGR01698">
    <property type="entry name" value="PUNP"/>
    <property type="match status" value="1"/>
</dbReference>
<evidence type="ECO:0000259" key="10">
    <source>
        <dbReference type="Pfam" id="PF01048"/>
    </source>
</evidence>
<dbReference type="InterPro" id="IPR000845">
    <property type="entry name" value="Nucleoside_phosphorylase_d"/>
</dbReference>
<comment type="subunit">
    <text evidence="3">Homotrimer.</text>
</comment>
<dbReference type="InterPro" id="IPR035994">
    <property type="entry name" value="Nucleoside_phosphorylase_sf"/>
</dbReference>
<gene>
    <name evidence="11" type="ORF">JYU29_00240</name>
</gene>
<name>A0ABS5RPZ2_9HYPH</name>
<keyword evidence="12" id="KW-1185">Reference proteome</keyword>
<dbReference type="RefSeq" id="WP_213982796.1">
    <property type="nucleotide sequence ID" value="NZ_JAFMNX010000001.1"/>
</dbReference>
<evidence type="ECO:0000256" key="9">
    <source>
        <dbReference type="PIRNR" id="PIRNR000477"/>
    </source>
</evidence>
<comment type="function">
    <text evidence="9">The purine nucleoside phosphorylases catalyze the phosphorolytic breakdown of the N-glycosidic bond in the beta-(deoxy)ribonucleoside molecules, with the formation of the corresponding free purine bases and pentose-1-phosphate.</text>
</comment>
<dbReference type="PIRSF" id="PIRSF000477">
    <property type="entry name" value="PurNPase"/>
    <property type="match status" value="1"/>
</dbReference>
<dbReference type="Proteomes" id="UP001297272">
    <property type="component" value="Unassembled WGS sequence"/>
</dbReference>
<evidence type="ECO:0000256" key="1">
    <source>
        <dbReference type="ARBA" id="ARBA00005058"/>
    </source>
</evidence>
<comment type="pathway">
    <text evidence="1 9">Purine metabolism; purine nucleoside salvage.</text>
</comment>
<dbReference type="PANTHER" id="PTHR11904:SF9">
    <property type="entry name" value="PURINE NUCLEOSIDE PHOSPHORYLASE-RELATED"/>
    <property type="match status" value="1"/>
</dbReference>
<dbReference type="Pfam" id="PF01048">
    <property type="entry name" value="PNP_UDP_1"/>
    <property type="match status" value="1"/>
</dbReference>
<dbReference type="NCBIfam" id="NF006054">
    <property type="entry name" value="PRK08202.1"/>
    <property type="match status" value="1"/>
</dbReference>
<protein>
    <recommendedName>
        <fullName evidence="5 9">Purine nucleoside phosphorylase</fullName>
        <ecNumber evidence="4 9">2.4.2.1</ecNumber>
    </recommendedName>
    <alternativeName>
        <fullName evidence="8 9">Inosine-guanosine phosphorylase</fullName>
    </alternativeName>
</protein>
<feature type="domain" description="Nucleoside phosphorylase" evidence="10">
    <location>
        <begin position="19"/>
        <end position="261"/>
    </location>
</feature>
<evidence type="ECO:0000313" key="12">
    <source>
        <dbReference type="Proteomes" id="UP001297272"/>
    </source>
</evidence>
<evidence type="ECO:0000256" key="3">
    <source>
        <dbReference type="ARBA" id="ARBA00011233"/>
    </source>
</evidence>
<reference evidence="11 12" key="1">
    <citation type="submission" date="2021-03" db="EMBL/GenBank/DDBJ databases">
        <title>Tianweitania aestuarii sp. nov., isolated from a tidal flat.</title>
        <authorList>
            <person name="Park S."/>
            <person name="Yoon J.-H."/>
        </authorList>
    </citation>
    <scope>NUCLEOTIDE SEQUENCE [LARGE SCALE GENOMIC DNA]</scope>
    <source>
        <strain evidence="11 12">BSSL-BM11</strain>
    </source>
</reference>
<evidence type="ECO:0000256" key="2">
    <source>
        <dbReference type="ARBA" id="ARBA00006751"/>
    </source>
</evidence>
<dbReference type="GO" id="GO:0004731">
    <property type="term" value="F:purine-nucleoside phosphorylase activity"/>
    <property type="evidence" value="ECO:0007669"/>
    <property type="project" value="UniProtKB-EC"/>
</dbReference>
<evidence type="ECO:0000256" key="7">
    <source>
        <dbReference type="ARBA" id="ARBA00022679"/>
    </source>
</evidence>
<keyword evidence="6 9" id="KW-0328">Glycosyltransferase</keyword>
<comment type="caution">
    <text evidence="11">The sequence shown here is derived from an EMBL/GenBank/DDBJ whole genome shotgun (WGS) entry which is preliminary data.</text>
</comment>
<evidence type="ECO:0000313" key="11">
    <source>
        <dbReference type="EMBL" id="MBS9719110.1"/>
    </source>
</evidence>
<accession>A0ABS5RPZ2</accession>
<evidence type="ECO:0000256" key="8">
    <source>
        <dbReference type="ARBA" id="ARBA00031036"/>
    </source>
</evidence>
<keyword evidence="7 9" id="KW-0808">Transferase</keyword>
<proteinExistence type="inferred from homology"/>
<dbReference type="NCBIfam" id="TIGR01697">
    <property type="entry name" value="PNPH-PUNA-XAPA"/>
    <property type="match status" value="1"/>
</dbReference>
<evidence type="ECO:0000256" key="4">
    <source>
        <dbReference type="ARBA" id="ARBA00011886"/>
    </source>
</evidence>
<dbReference type="SUPFAM" id="SSF53167">
    <property type="entry name" value="Purine and uridine phosphorylases"/>
    <property type="match status" value="1"/>
</dbReference>
<dbReference type="Gene3D" id="3.40.50.1580">
    <property type="entry name" value="Nucleoside phosphorylase domain"/>
    <property type="match status" value="1"/>
</dbReference>
<evidence type="ECO:0000256" key="5">
    <source>
        <dbReference type="ARBA" id="ARBA00013834"/>
    </source>
</evidence>
<evidence type="ECO:0000256" key="6">
    <source>
        <dbReference type="ARBA" id="ARBA00022676"/>
    </source>
</evidence>
<dbReference type="InterPro" id="IPR011269">
    <property type="entry name" value="PUNP"/>
</dbReference>